<dbReference type="EMBL" id="AZHD01000006">
    <property type="protein sequence ID" value="OAA62596.1"/>
    <property type="molecule type" value="Genomic_DNA"/>
</dbReference>
<dbReference type="AlphaFoldDB" id="A0A167VGS2"/>
<accession>A0A167VGS2</accession>
<evidence type="ECO:0000313" key="2">
    <source>
        <dbReference type="Proteomes" id="UP000076874"/>
    </source>
</evidence>
<proteinExistence type="predicted"/>
<dbReference type="OrthoDB" id="4831593at2759"/>
<comment type="caution">
    <text evidence="1">The sequence shown here is derived from an EMBL/GenBank/DDBJ whole genome shotgun (WGS) entry which is preliminary data.</text>
</comment>
<dbReference type="STRING" id="1081102.A0A167VGS2"/>
<name>A0A167VGS2_9HYPO</name>
<keyword evidence="2" id="KW-1185">Reference proteome</keyword>
<evidence type="ECO:0000313" key="1">
    <source>
        <dbReference type="EMBL" id="OAA62596.1"/>
    </source>
</evidence>
<reference evidence="1 2" key="1">
    <citation type="journal article" date="2016" name="Genome Biol. Evol.">
        <title>Divergent and convergent evolution of fungal pathogenicity.</title>
        <authorList>
            <person name="Shang Y."/>
            <person name="Xiao G."/>
            <person name="Zheng P."/>
            <person name="Cen K."/>
            <person name="Zhan S."/>
            <person name="Wang C."/>
        </authorList>
    </citation>
    <scope>NUCLEOTIDE SEQUENCE [LARGE SCALE GENOMIC DNA]</scope>
    <source>
        <strain evidence="1 2">RCEF 264</strain>
    </source>
</reference>
<organism evidence="1 2">
    <name type="scientific">Niveomyces insectorum RCEF 264</name>
    <dbReference type="NCBI Taxonomy" id="1081102"/>
    <lineage>
        <taxon>Eukaryota</taxon>
        <taxon>Fungi</taxon>
        <taxon>Dikarya</taxon>
        <taxon>Ascomycota</taxon>
        <taxon>Pezizomycotina</taxon>
        <taxon>Sordariomycetes</taxon>
        <taxon>Hypocreomycetidae</taxon>
        <taxon>Hypocreales</taxon>
        <taxon>Cordycipitaceae</taxon>
        <taxon>Niveomyces</taxon>
    </lineage>
</organism>
<protein>
    <submittedName>
        <fullName evidence="1">Uncharacterized protein</fullName>
    </submittedName>
</protein>
<dbReference type="Proteomes" id="UP000076874">
    <property type="component" value="Unassembled WGS sequence"/>
</dbReference>
<gene>
    <name evidence="1" type="ORF">SPI_04136</name>
</gene>
<sequence>MLETVRHLSRHTGAPSAPKRRTQRFCVCIPWRRRSRNWIRRQSLDADEDELNNNLLEFLAENQISRLSMEVDATFKEQRLRKRANKDISLHSHAVQYFHENKGDFQALAELLEMAAKEKLDDDSLVEFRTQVNKLYSDLIKGFAGTIVTTPVAASTHHFRTLFAPDVVITDEAEPLRELSSLVFQIFLRPESVAFCW</sequence>